<evidence type="ECO:0008006" key="4">
    <source>
        <dbReference type="Google" id="ProtNLM"/>
    </source>
</evidence>
<feature type="compositionally biased region" description="Pro residues" evidence="1">
    <location>
        <begin position="415"/>
        <end position="424"/>
    </location>
</feature>
<accession>A0A1X7DFZ5</accession>
<reference evidence="3" key="1">
    <citation type="submission" date="2017-04" db="EMBL/GenBank/DDBJ databases">
        <authorList>
            <person name="Varghese N."/>
            <person name="Submissions S."/>
        </authorList>
    </citation>
    <scope>NUCLEOTIDE SEQUENCE [LARGE SCALE GENOMIC DNA]</scope>
    <source>
        <strain evidence="3">Ballard 720</strain>
    </source>
</reference>
<protein>
    <recommendedName>
        <fullName evidence="4">Calcineurin-like phosphoesterase</fullName>
    </recommendedName>
</protein>
<evidence type="ECO:0000313" key="3">
    <source>
        <dbReference type="Proteomes" id="UP000192911"/>
    </source>
</evidence>
<keyword evidence="3" id="KW-1185">Reference proteome</keyword>
<dbReference type="EMBL" id="FXAH01000003">
    <property type="protein sequence ID" value="SMF15017.1"/>
    <property type="molecule type" value="Genomic_DNA"/>
</dbReference>
<name>A0A1X7DFZ5_TRICW</name>
<dbReference type="AlphaFoldDB" id="A0A1X7DFZ5"/>
<proteinExistence type="predicted"/>
<gene>
    <name evidence="2" type="ORF">SAMN06295900_103151</name>
</gene>
<evidence type="ECO:0000313" key="2">
    <source>
        <dbReference type="EMBL" id="SMF15017.1"/>
    </source>
</evidence>
<organism evidence="2 3">
    <name type="scientific">Trinickia caryophylli</name>
    <name type="common">Paraburkholderia caryophylli</name>
    <dbReference type="NCBI Taxonomy" id="28094"/>
    <lineage>
        <taxon>Bacteria</taxon>
        <taxon>Pseudomonadati</taxon>
        <taxon>Pseudomonadota</taxon>
        <taxon>Betaproteobacteria</taxon>
        <taxon>Burkholderiales</taxon>
        <taxon>Burkholderiaceae</taxon>
        <taxon>Trinickia</taxon>
    </lineage>
</organism>
<dbReference type="Proteomes" id="UP000192911">
    <property type="component" value="Unassembled WGS sequence"/>
</dbReference>
<sequence>MSCTNWRMRTRASATDARTRGRAAAWLAAAALALVVSYAAPAAAARPHLAFAVIGNTLRTSADETATRRLLDAIALDGQIAFVAYDGNLKGSAENCSDSLYAQRQQLLDTSPLPLIVVPGEHDWSACGSARAGGYDVTERLDLLRQTLFGNNVSLGQTSLPLKRESEVARFRAYRENVRWEFDDTVFVGLNVVGGNNHYSTAGGRNGEYDDRAIATSFWLEHSAEYARRRNAGALVVFVEADPEFERYERPERFAWLRLGSGRTRDGYLEFKRSLVKAARTFRGPLIVIHAAHTSLPRGFAIDQPLFDDKGARMTNVTRIAIAPRERDLQWVRIDVNFAKAPPFHVSVRRIPPNVTASTPQPAQALPPGATSAASGSIPGLMPAPAPSSLPSYFPASEIPASEPPLLPESRTAPAPAPAVPPRPASVQGGS</sequence>
<evidence type="ECO:0000256" key="1">
    <source>
        <dbReference type="SAM" id="MobiDB-lite"/>
    </source>
</evidence>
<dbReference type="SUPFAM" id="SSF56300">
    <property type="entry name" value="Metallo-dependent phosphatases"/>
    <property type="match status" value="1"/>
</dbReference>
<dbReference type="InterPro" id="IPR029052">
    <property type="entry name" value="Metallo-depent_PP-like"/>
</dbReference>
<feature type="region of interest" description="Disordered" evidence="1">
    <location>
        <begin position="352"/>
        <end position="431"/>
    </location>
</feature>
<dbReference type="STRING" id="28094.SAMN06295900_103151"/>